<feature type="transmembrane region" description="Helical" evidence="1">
    <location>
        <begin position="135"/>
        <end position="157"/>
    </location>
</feature>
<feature type="transmembrane region" description="Helical" evidence="1">
    <location>
        <begin position="60"/>
        <end position="84"/>
    </location>
</feature>
<feature type="transmembrane region" description="Helical" evidence="1">
    <location>
        <begin position="163"/>
        <end position="183"/>
    </location>
</feature>
<keyword evidence="1" id="KW-1133">Transmembrane helix</keyword>
<feature type="transmembrane region" description="Helical" evidence="1">
    <location>
        <begin position="275"/>
        <end position="293"/>
    </location>
</feature>
<keyword evidence="1" id="KW-0812">Transmembrane</keyword>
<gene>
    <name evidence="2" type="ORF">GGR37_002027</name>
</gene>
<keyword evidence="1" id="KW-0472">Membrane</keyword>
<dbReference type="EMBL" id="JACHOA010000003">
    <property type="protein sequence ID" value="MBB4613752.1"/>
    <property type="molecule type" value="Genomic_DNA"/>
</dbReference>
<comment type="caution">
    <text evidence="2">The sequence shown here is derived from an EMBL/GenBank/DDBJ whole genome shotgun (WGS) entry which is preliminary data.</text>
</comment>
<evidence type="ECO:0000256" key="1">
    <source>
        <dbReference type="SAM" id="Phobius"/>
    </source>
</evidence>
<dbReference type="Proteomes" id="UP000538566">
    <property type="component" value="Unassembled WGS sequence"/>
</dbReference>
<keyword evidence="3" id="KW-1185">Reference proteome</keyword>
<proteinExistence type="predicted"/>
<evidence type="ECO:0008006" key="4">
    <source>
        <dbReference type="Google" id="ProtNLM"/>
    </source>
</evidence>
<protein>
    <recommendedName>
        <fullName evidence="4">Lysylphosphatidylglycerol synthase-like protein</fullName>
    </recommendedName>
</protein>
<accession>A0A7W7ACP9</accession>
<evidence type="ECO:0000313" key="2">
    <source>
        <dbReference type="EMBL" id="MBB4613752.1"/>
    </source>
</evidence>
<dbReference type="AlphaFoldDB" id="A0A7W7ACP9"/>
<dbReference type="OrthoDB" id="7605693at2"/>
<feature type="transmembrane region" description="Helical" evidence="1">
    <location>
        <begin position="250"/>
        <end position="269"/>
    </location>
</feature>
<sequence>MGAAIPSGKAIDCITRLRARAQAGLRAFSGPLLVLAVLLFVVGGWYSFRQLDIAPDELQPIPLALLVATGPITLLYSGIGLYLMSRSVGTAMPLPRSVTLSTYANLAEALPVPGGAIVRTGALVASGAGLKSSSILVVLSAVLWIAIACLGCGLALVAHGHPAAFPLSGIGFCGSGLATGWLVARAGWKNALLTLGHRIAGMIIISARLHLAFLVMGQALPLADALPFALANVAGSAASIAPSGLGISELLAAGVASTVAVAPAAAFLAVGVDRLIALASSGLYVLVAMAVSGRNGTKP</sequence>
<dbReference type="RefSeq" id="WP_144906983.1">
    <property type="nucleotide sequence ID" value="NZ_VLKJ01000007.1"/>
</dbReference>
<organism evidence="2 3">
    <name type="scientific">Novosphingobium taihuense</name>
    <dbReference type="NCBI Taxonomy" id="260085"/>
    <lineage>
        <taxon>Bacteria</taxon>
        <taxon>Pseudomonadati</taxon>
        <taxon>Pseudomonadota</taxon>
        <taxon>Alphaproteobacteria</taxon>
        <taxon>Sphingomonadales</taxon>
        <taxon>Sphingomonadaceae</taxon>
        <taxon>Novosphingobium</taxon>
    </lineage>
</organism>
<reference evidence="2 3" key="1">
    <citation type="submission" date="2020-08" db="EMBL/GenBank/DDBJ databases">
        <title>Genomic Encyclopedia of Type Strains, Phase IV (KMG-IV): sequencing the most valuable type-strain genomes for metagenomic binning, comparative biology and taxonomic classification.</title>
        <authorList>
            <person name="Goeker M."/>
        </authorList>
    </citation>
    <scope>NUCLEOTIDE SEQUENCE [LARGE SCALE GENOMIC DNA]</scope>
    <source>
        <strain evidence="2 3">DSM 17507</strain>
    </source>
</reference>
<evidence type="ECO:0000313" key="3">
    <source>
        <dbReference type="Proteomes" id="UP000538566"/>
    </source>
</evidence>
<feature type="transmembrane region" description="Helical" evidence="1">
    <location>
        <begin position="25"/>
        <end position="48"/>
    </location>
</feature>
<name>A0A7W7ACP9_9SPHN</name>